<dbReference type="SMART" id="SM00382">
    <property type="entry name" value="AAA"/>
    <property type="match status" value="1"/>
</dbReference>
<dbReference type="PROSITE" id="PS50893">
    <property type="entry name" value="ABC_TRANSPORTER_2"/>
    <property type="match status" value="1"/>
</dbReference>
<dbReference type="SUPFAM" id="SSF52540">
    <property type="entry name" value="P-loop containing nucleoside triphosphate hydrolases"/>
    <property type="match status" value="1"/>
</dbReference>
<dbReference type="InterPro" id="IPR017871">
    <property type="entry name" value="ABC_transporter-like_CS"/>
</dbReference>
<dbReference type="Pfam" id="PF00005">
    <property type="entry name" value="ABC_tran"/>
    <property type="match status" value="1"/>
</dbReference>
<keyword evidence="3 6" id="KW-0067">ATP-binding</keyword>
<dbReference type="GO" id="GO:0035435">
    <property type="term" value="P:phosphate ion transmembrane transport"/>
    <property type="evidence" value="ECO:0007669"/>
    <property type="project" value="InterPro"/>
</dbReference>
<dbReference type="InterPro" id="IPR003593">
    <property type="entry name" value="AAA+_ATPase"/>
</dbReference>
<evidence type="ECO:0000313" key="7">
    <source>
        <dbReference type="Proteomes" id="UP000007484"/>
    </source>
</evidence>
<gene>
    <name evidence="6" type="primary">pstB</name>
    <name evidence="6" type="ordered locus">MSU_0460</name>
</gene>
<dbReference type="GO" id="GO:0016887">
    <property type="term" value="F:ATP hydrolysis activity"/>
    <property type="evidence" value="ECO:0007669"/>
    <property type="project" value="InterPro"/>
</dbReference>
<dbReference type="STRING" id="768700.MSU_0460"/>
<dbReference type="PROSITE" id="PS00211">
    <property type="entry name" value="ABC_TRANSPORTER_1"/>
    <property type="match status" value="1"/>
</dbReference>
<evidence type="ECO:0000256" key="1">
    <source>
        <dbReference type="ARBA" id="ARBA00022448"/>
    </source>
</evidence>
<dbReference type="AlphaFoldDB" id="F0QR76"/>
<keyword evidence="2" id="KW-0547">Nucleotide-binding</keyword>
<dbReference type="GO" id="GO:0016020">
    <property type="term" value="C:membrane"/>
    <property type="evidence" value="ECO:0007669"/>
    <property type="project" value="InterPro"/>
</dbReference>
<dbReference type="RefSeq" id="WP_013609871.1">
    <property type="nucleotide sequence ID" value="NC_015155.1"/>
</dbReference>
<dbReference type="InterPro" id="IPR005670">
    <property type="entry name" value="PstB-like"/>
</dbReference>
<evidence type="ECO:0000256" key="4">
    <source>
        <dbReference type="ARBA" id="ARBA00023136"/>
    </source>
</evidence>
<dbReference type="PANTHER" id="PTHR43423">
    <property type="entry name" value="ABC TRANSPORTER I FAMILY MEMBER 17"/>
    <property type="match status" value="1"/>
</dbReference>
<evidence type="ECO:0000256" key="3">
    <source>
        <dbReference type="ARBA" id="ARBA00022840"/>
    </source>
</evidence>
<proteinExistence type="predicted"/>
<feature type="domain" description="ABC transporter" evidence="5">
    <location>
        <begin position="31"/>
        <end position="284"/>
    </location>
</feature>
<evidence type="ECO:0000256" key="2">
    <source>
        <dbReference type="ARBA" id="ARBA00022741"/>
    </source>
</evidence>
<evidence type="ECO:0000313" key="6">
    <source>
        <dbReference type="EMBL" id="ADX97996.1"/>
    </source>
</evidence>
<keyword evidence="1" id="KW-0813">Transport</keyword>
<sequence>MGFLNFLKSRKEEREDSKKNLFSSTQEEDFLFFQDFTLLSEEGKRSSKKNKVLLRDINLSFEKNKIYAIIGPSGAGKSLLLSSMTKGIFESEVIKKYLWKGKIIYRGTDILSSSFPMELLRKKIGWIRQTPTLLPLTIRENILFALRARGLHNPNLLEKMLQEILIKCGLWEELKDRLDTLPMHTLSVGQAQRLCIARALILEPELLLLDEPTSALDPASTAKIEQLILKLSRRMTIIIVSHSLSQVKHVADSTIFLKNGKIVESGETQTLFTSPKTKDLEDFILSKY</sequence>
<dbReference type="GO" id="GO:0005524">
    <property type="term" value="F:ATP binding"/>
    <property type="evidence" value="ECO:0007669"/>
    <property type="project" value="UniProtKB-KW"/>
</dbReference>
<dbReference type="GO" id="GO:0005315">
    <property type="term" value="F:phosphate transmembrane transporter activity"/>
    <property type="evidence" value="ECO:0007669"/>
    <property type="project" value="InterPro"/>
</dbReference>
<name>F0QR76_MYCSL</name>
<dbReference type="Proteomes" id="UP000007484">
    <property type="component" value="Chromosome"/>
</dbReference>
<dbReference type="HOGENOM" id="CLU_000604_1_22_14"/>
<protein>
    <submittedName>
        <fullName evidence="6">Phosphate ABC transporter, ATP-binding protein PstB</fullName>
    </submittedName>
</protein>
<evidence type="ECO:0000259" key="5">
    <source>
        <dbReference type="PROSITE" id="PS50893"/>
    </source>
</evidence>
<organism evidence="6 7">
    <name type="scientific">Mycoplasma suis (strain Illinois)</name>
    <dbReference type="NCBI Taxonomy" id="768700"/>
    <lineage>
        <taxon>Bacteria</taxon>
        <taxon>Bacillati</taxon>
        <taxon>Mycoplasmatota</taxon>
        <taxon>Mollicutes</taxon>
        <taxon>Mycoplasmataceae</taxon>
        <taxon>Mycoplasma</taxon>
    </lineage>
</organism>
<dbReference type="Gene3D" id="3.40.50.300">
    <property type="entry name" value="P-loop containing nucleotide triphosphate hydrolases"/>
    <property type="match status" value="1"/>
</dbReference>
<keyword evidence="7" id="KW-1185">Reference proteome</keyword>
<dbReference type="CDD" id="cd03260">
    <property type="entry name" value="ABC_PstB_phosphate_transporter"/>
    <property type="match status" value="1"/>
</dbReference>
<dbReference type="InterPro" id="IPR027417">
    <property type="entry name" value="P-loop_NTPase"/>
</dbReference>
<dbReference type="KEGG" id="mss:MSU_0460"/>
<dbReference type="InterPro" id="IPR003439">
    <property type="entry name" value="ABC_transporter-like_ATP-bd"/>
</dbReference>
<reference evidence="6 7" key="1">
    <citation type="journal article" date="2011" name="J. Bacteriol.">
        <title>Complete genome sequences of two hemotropic Mycoplasmas, Mycoplasma haemofelis strain Ohio2 and Mycoplasma suis strain Illinois.</title>
        <authorList>
            <person name="Messick J.B."/>
            <person name="Santos A.P."/>
            <person name="Guimaraes A.M."/>
        </authorList>
    </citation>
    <scope>NUCLEOTIDE SEQUENCE [LARGE SCALE GENOMIC DNA]</scope>
    <source>
        <strain evidence="6 7">Illinois</strain>
    </source>
</reference>
<keyword evidence="4" id="KW-0472">Membrane</keyword>
<dbReference type="PANTHER" id="PTHR43423:SF1">
    <property type="entry name" value="ABC TRANSPORTER I FAMILY MEMBER 17"/>
    <property type="match status" value="1"/>
</dbReference>
<dbReference type="EMBL" id="CP002525">
    <property type="protein sequence ID" value="ADX97996.1"/>
    <property type="molecule type" value="Genomic_DNA"/>
</dbReference>
<accession>F0QR76</accession>